<dbReference type="InterPro" id="IPR006035">
    <property type="entry name" value="Ureohydrolase"/>
</dbReference>
<evidence type="ECO:0000256" key="3">
    <source>
        <dbReference type="ARBA" id="ARBA00012168"/>
    </source>
</evidence>
<dbReference type="EMBL" id="SJSM01000012">
    <property type="protein sequence ID" value="TCC93077.1"/>
    <property type="molecule type" value="Genomic_DNA"/>
</dbReference>
<dbReference type="SUPFAM" id="SSF52768">
    <property type="entry name" value="Arginase/deacetylase"/>
    <property type="match status" value="1"/>
</dbReference>
<protein>
    <recommendedName>
        <fullName evidence="4">Arginase</fullName>
        <ecNumber evidence="3">3.5.3.1</ecNumber>
    </recommendedName>
</protein>
<keyword evidence="7" id="KW-0378">Hydrolase</keyword>
<dbReference type="PANTHER" id="PTHR43782:SF3">
    <property type="entry name" value="ARGINASE"/>
    <property type="match status" value="1"/>
</dbReference>
<evidence type="ECO:0000256" key="6">
    <source>
        <dbReference type="ARBA" id="ARBA00022723"/>
    </source>
</evidence>
<evidence type="ECO:0000256" key="8">
    <source>
        <dbReference type="ARBA" id="ARBA00023211"/>
    </source>
</evidence>
<gene>
    <name evidence="10" type="ORF">EZ444_17565</name>
</gene>
<dbReference type="GO" id="GO:0006525">
    <property type="term" value="P:arginine metabolic process"/>
    <property type="evidence" value="ECO:0007669"/>
    <property type="project" value="UniProtKB-KW"/>
</dbReference>
<dbReference type="AlphaFoldDB" id="A0A4R0N175"/>
<evidence type="ECO:0000256" key="5">
    <source>
        <dbReference type="ARBA" id="ARBA00022503"/>
    </source>
</evidence>
<dbReference type="GO" id="GO:0004053">
    <property type="term" value="F:arginase activity"/>
    <property type="evidence" value="ECO:0007669"/>
    <property type="project" value="UniProtKB-EC"/>
</dbReference>
<dbReference type="PANTHER" id="PTHR43782">
    <property type="entry name" value="ARGINASE"/>
    <property type="match status" value="1"/>
</dbReference>
<dbReference type="PRINTS" id="PR00116">
    <property type="entry name" value="ARGINASE"/>
</dbReference>
<dbReference type="GO" id="GO:0030145">
    <property type="term" value="F:manganese ion binding"/>
    <property type="evidence" value="ECO:0007669"/>
    <property type="project" value="TreeGrafter"/>
</dbReference>
<dbReference type="InterPro" id="IPR023696">
    <property type="entry name" value="Ureohydrolase_dom_sf"/>
</dbReference>
<evidence type="ECO:0000256" key="2">
    <source>
        <dbReference type="ARBA" id="ARBA00005098"/>
    </source>
</evidence>
<comment type="cofactor">
    <cofactor evidence="1">
        <name>Mn(2+)</name>
        <dbReference type="ChEBI" id="CHEBI:29035"/>
    </cofactor>
</comment>
<comment type="similarity">
    <text evidence="9">Belongs to the arginase family.</text>
</comment>
<evidence type="ECO:0000313" key="11">
    <source>
        <dbReference type="Proteomes" id="UP000291117"/>
    </source>
</evidence>
<comment type="pathway">
    <text evidence="2">Nitrogen metabolism; urea cycle; L-ornithine and urea from L-arginine: step 1/1.</text>
</comment>
<dbReference type="Pfam" id="PF00491">
    <property type="entry name" value="Arginase"/>
    <property type="match status" value="1"/>
</dbReference>
<evidence type="ECO:0000256" key="1">
    <source>
        <dbReference type="ARBA" id="ARBA00001936"/>
    </source>
</evidence>
<dbReference type="Gene3D" id="3.40.800.10">
    <property type="entry name" value="Ureohydrolase domain"/>
    <property type="match status" value="1"/>
</dbReference>
<dbReference type="OrthoDB" id="9788689at2"/>
<dbReference type="CDD" id="cd09989">
    <property type="entry name" value="Arginase"/>
    <property type="match status" value="1"/>
</dbReference>
<evidence type="ECO:0000256" key="9">
    <source>
        <dbReference type="PROSITE-ProRule" id="PRU00742"/>
    </source>
</evidence>
<sequence length="325" mass="36210">MKRPIRLIKNRSDIGAGTRGSDMGIDAIEIAAINKGSEYFNNFPFVDVETHNETIYNKDRNSFAKRIEHVLQQCSRVAKTVENTLLDNYFPLVLSGDHSSALGTISGIKTAYPDKTLGVIWIDAHADLHSPYTSPSGNIHGMPLAAALANDNLGCQVNQVEGETLSFWDKLKTIGTTQYKLKPEHLIYFGVRDTEEAEDLQIQNLEIKNYKVEEVRFRGLEICVHEALEKLSDCDLIYVSFDVDSMDCDLISHGTGTPVSKGFDQHEIVAIVKKIIVSQKVICFEVVEVNPLLDNKGNKMAETAFEVLEQVTPCLESYLICGINI</sequence>
<organism evidence="10 11">
    <name type="scientific">Pedobacter hiemivivus</name>
    <dbReference type="NCBI Taxonomy" id="2530454"/>
    <lineage>
        <taxon>Bacteria</taxon>
        <taxon>Pseudomonadati</taxon>
        <taxon>Bacteroidota</taxon>
        <taxon>Sphingobacteriia</taxon>
        <taxon>Sphingobacteriales</taxon>
        <taxon>Sphingobacteriaceae</taxon>
        <taxon>Pedobacter</taxon>
    </lineage>
</organism>
<dbReference type="EC" id="3.5.3.1" evidence="3"/>
<evidence type="ECO:0000256" key="7">
    <source>
        <dbReference type="ARBA" id="ARBA00022801"/>
    </source>
</evidence>
<proteinExistence type="inferred from homology"/>
<keyword evidence="11" id="KW-1185">Reference proteome</keyword>
<comment type="caution">
    <text evidence="10">The sequence shown here is derived from an EMBL/GenBank/DDBJ whole genome shotgun (WGS) entry which is preliminary data.</text>
</comment>
<evidence type="ECO:0000313" key="10">
    <source>
        <dbReference type="EMBL" id="TCC93077.1"/>
    </source>
</evidence>
<accession>A0A4R0N175</accession>
<dbReference type="Proteomes" id="UP000291117">
    <property type="component" value="Unassembled WGS sequence"/>
</dbReference>
<name>A0A4R0N175_9SPHI</name>
<evidence type="ECO:0000256" key="4">
    <source>
        <dbReference type="ARBA" id="ARBA00018123"/>
    </source>
</evidence>
<keyword evidence="6" id="KW-0479">Metal-binding</keyword>
<keyword evidence="5" id="KW-0056">Arginine metabolism</keyword>
<reference evidence="10 11" key="1">
    <citation type="submission" date="2019-02" db="EMBL/GenBank/DDBJ databases">
        <title>Pedobacter sp. RP-3-8 sp. nov., isolated from Arctic soil.</title>
        <authorList>
            <person name="Dahal R.H."/>
        </authorList>
    </citation>
    <scope>NUCLEOTIDE SEQUENCE [LARGE SCALE GENOMIC DNA]</scope>
    <source>
        <strain evidence="10 11">RP-3-8</strain>
    </source>
</reference>
<dbReference type="RefSeq" id="WP_131610452.1">
    <property type="nucleotide sequence ID" value="NZ_SJSM01000012.1"/>
</dbReference>
<dbReference type="PROSITE" id="PS51409">
    <property type="entry name" value="ARGINASE_2"/>
    <property type="match status" value="1"/>
</dbReference>
<dbReference type="GO" id="GO:0005829">
    <property type="term" value="C:cytosol"/>
    <property type="evidence" value="ECO:0007669"/>
    <property type="project" value="TreeGrafter"/>
</dbReference>
<keyword evidence="8" id="KW-0464">Manganese</keyword>
<dbReference type="InterPro" id="IPR014033">
    <property type="entry name" value="Arginase"/>
</dbReference>